<keyword evidence="5 8" id="KW-0812">Transmembrane</keyword>
<feature type="transmembrane region" description="Helical" evidence="8">
    <location>
        <begin position="164"/>
        <end position="187"/>
    </location>
</feature>
<keyword evidence="4" id="KW-0997">Cell inner membrane</keyword>
<evidence type="ECO:0000313" key="10">
    <source>
        <dbReference type="EMBL" id="BCB25553.1"/>
    </source>
</evidence>
<keyword evidence="6 8" id="KW-1133">Transmembrane helix</keyword>
<dbReference type="PANTHER" id="PTHR30012">
    <property type="entry name" value="GENERAL SECRETION PATHWAY PROTEIN"/>
    <property type="match status" value="1"/>
</dbReference>
<evidence type="ECO:0000256" key="8">
    <source>
        <dbReference type="SAM" id="Phobius"/>
    </source>
</evidence>
<protein>
    <submittedName>
        <fullName evidence="10">Type II secretion system protein</fullName>
    </submittedName>
</protein>
<dbReference type="InterPro" id="IPR018076">
    <property type="entry name" value="T2SS_GspF_dom"/>
</dbReference>
<evidence type="ECO:0000256" key="5">
    <source>
        <dbReference type="ARBA" id="ARBA00022692"/>
    </source>
</evidence>
<name>A0A6F8V6U2_9PROT</name>
<dbReference type="InterPro" id="IPR042094">
    <property type="entry name" value="T2SS_GspF_sf"/>
</dbReference>
<evidence type="ECO:0000256" key="1">
    <source>
        <dbReference type="ARBA" id="ARBA00004429"/>
    </source>
</evidence>
<dbReference type="InterPro" id="IPR003004">
    <property type="entry name" value="GspF/PilC"/>
</dbReference>
<proteinExistence type="inferred from homology"/>
<feature type="transmembrane region" description="Helical" evidence="8">
    <location>
        <begin position="372"/>
        <end position="393"/>
    </location>
</feature>
<organism evidence="10 11">
    <name type="scientific">Sulfurimicrobium lacus</name>
    <dbReference type="NCBI Taxonomy" id="2715678"/>
    <lineage>
        <taxon>Bacteria</taxon>
        <taxon>Pseudomonadati</taxon>
        <taxon>Pseudomonadota</taxon>
        <taxon>Betaproteobacteria</taxon>
        <taxon>Nitrosomonadales</taxon>
        <taxon>Sulfuricellaceae</taxon>
        <taxon>Sulfurimicrobium</taxon>
    </lineage>
</organism>
<feature type="domain" description="Type II secretion system protein GspF" evidence="9">
    <location>
        <begin position="65"/>
        <end position="188"/>
    </location>
</feature>
<evidence type="ECO:0000256" key="6">
    <source>
        <dbReference type="ARBA" id="ARBA00022989"/>
    </source>
</evidence>
<dbReference type="AlphaFoldDB" id="A0A6F8V6U2"/>
<feature type="transmembrane region" description="Helical" evidence="8">
    <location>
        <begin position="207"/>
        <end position="237"/>
    </location>
</feature>
<keyword evidence="3" id="KW-1003">Cell membrane</keyword>
<dbReference type="RefSeq" id="WP_173059702.1">
    <property type="nucleotide sequence ID" value="NZ_AP022853.1"/>
</dbReference>
<dbReference type="KEGG" id="slac:SKTS_04390"/>
<evidence type="ECO:0000256" key="2">
    <source>
        <dbReference type="ARBA" id="ARBA00005745"/>
    </source>
</evidence>
<reference evidence="11" key="1">
    <citation type="submission" date="2020-03" db="EMBL/GenBank/DDBJ databases">
        <title>Complete genome sequence of sulfur-oxidizing bacterium skT11.</title>
        <authorList>
            <person name="Kanda M."/>
            <person name="Kojima H."/>
            <person name="Fukui M."/>
        </authorList>
    </citation>
    <scope>NUCLEOTIDE SEQUENCE [LARGE SCALE GENOMIC DNA]</scope>
    <source>
        <strain evidence="11">skT11</strain>
    </source>
</reference>
<dbReference type="Gene3D" id="1.20.81.30">
    <property type="entry name" value="Type II secretion system (T2SS), domain F"/>
    <property type="match status" value="2"/>
</dbReference>
<dbReference type="Proteomes" id="UP000502260">
    <property type="component" value="Chromosome"/>
</dbReference>
<evidence type="ECO:0000256" key="7">
    <source>
        <dbReference type="ARBA" id="ARBA00023136"/>
    </source>
</evidence>
<evidence type="ECO:0000259" key="9">
    <source>
        <dbReference type="Pfam" id="PF00482"/>
    </source>
</evidence>
<feature type="domain" description="Type II secretion system protein GspF" evidence="9">
    <location>
        <begin position="269"/>
        <end position="391"/>
    </location>
</feature>
<dbReference type="Pfam" id="PF00482">
    <property type="entry name" value="T2SSF"/>
    <property type="match status" value="2"/>
</dbReference>
<dbReference type="FunFam" id="1.20.81.30:FF:000001">
    <property type="entry name" value="Type II secretion system protein F"/>
    <property type="match status" value="1"/>
</dbReference>
<evidence type="ECO:0000256" key="3">
    <source>
        <dbReference type="ARBA" id="ARBA00022475"/>
    </source>
</evidence>
<evidence type="ECO:0000256" key="4">
    <source>
        <dbReference type="ARBA" id="ARBA00022519"/>
    </source>
</evidence>
<evidence type="ECO:0000313" key="11">
    <source>
        <dbReference type="Proteomes" id="UP000502260"/>
    </source>
</evidence>
<comment type="similarity">
    <text evidence="2">Belongs to the GSP F family.</text>
</comment>
<dbReference type="GO" id="GO:0005886">
    <property type="term" value="C:plasma membrane"/>
    <property type="evidence" value="ECO:0007669"/>
    <property type="project" value="UniProtKB-SubCell"/>
</dbReference>
<dbReference type="EMBL" id="AP022853">
    <property type="protein sequence ID" value="BCB25553.1"/>
    <property type="molecule type" value="Genomic_DNA"/>
</dbReference>
<dbReference type="PANTHER" id="PTHR30012:SF0">
    <property type="entry name" value="TYPE II SECRETION SYSTEM PROTEIN F-RELATED"/>
    <property type="match status" value="1"/>
</dbReference>
<comment type="subcellular location">
    <subcellularLocation>
        <location evidence="1">Cell inner membrane</location>
        <topology evidence="1">Multi-pass membrane protein</topology>
    </subcellularLocation>
</comment>
<keyword evidence="7 8" id="KW-0472">Membrane</keyword>
<keyword evidence="11" id="KW-1185">Reference proteome</keyword>
<accession>A0A6F8V6U2</accession>
<sequence length="401" mass="44862">MQTFQYNSVDKNGVSVRGKLAAVNEVDLELRLQRMGLDLITARKVNEPMQLGRRGSITRQDLITFCFHMEQLSRAGIPLLEGLADLRDSIEQPRFREILSAVLEEVEGGKTLSQAMHSHPAAFDNVFVSLIKAGEQSGTMTEVFENLATTLKWQDELVAQTKRLLMYPALVFVVVGGVIVFLMMYLVPQLVSFLKNMGQELPFQTKALIFVSGVFVNYWYLVFGLPILAAVTAAVVIRRSPRARYRWDYLKLHIPFVGPILQKIILARFANFFALMYQSGITILDALKTSEEIVVNRVISDGLARAGQQISAGDSVAESFENLGMFPPLVVRMLRVGEATGALDTALLNVTYFYNREVKESVEKLLKMLEPALTVILGLVLAVIMFSVLTPIYDILGKMKY</sequence>
<dbReference type="PRINTS" id="PR00812">
    <property type="entry name" value="BCTERIALGSPF"/>
</dbReference>
<gene>
    <name evidence="10" type="ORF">SKTS_04390</name>
</gene>